<dbReference type="InterPro" id="IPR036661">
    <property type="entry name" value="Luciferase-like_sf"/>
</dbReference>
<dbReference type="GO" id="GO:0004497">
    <property type="term" value="F:monooxygenase activity"/>
    <property type="evidence" value="ECO:0007669"/>
    <property type="project" value="UniProtKB-KW"/>
</dbReference>
<dbReference type="Pfam" id="PF00296">
    <property type="entry name" value="Bac_luciferase"/>
    <property type="match status" value="1"/>
</dbReference>
<accession>A0A1S1QIB4</accession>
<keyword evidence="5" id="KW-1185">Reference proteome</keyword>
<dbReference type="GO" id="GO:0016705">
    <property type="term" value="F:oxidoreductase activity, acting on paired donors, with incorporation or reduction of molecular oxygen"/>
    <property type="evidence" value="ECO:0007669"/>
    <property type="project" value="InterPro"/>
</dbReference>
<dbReference type="InterPro" id="IPR011251">
    <property type="entry name" value="Luciferase-like_dom"/>
</dbReference>
<dbReference type="Proteomes" id="UP000179769">
    <property type="component" value="Unassembled WGS sequence"/>
</dbReference>
<sequence length="402" mass="45058">MVVTVPTTPFAITNEAAVKLDLLYEVDVPKPWSKPHPHGQREAEQAAYREAIAQIRLADEMGFHTSWHVEHHFREGRSHCSAPEVLIGALSQVTERIRLGFGVTLLPPAFTSPVRVAEKVATADVLSNGRVEWGTGRSTPMEQTAFGVDIPQSKDQVREAIQAIVEAWESEYFSFEGKHWRFPAAGNVPVRMVTPKPVQDPHPPCWMAASSTGSAQAAGAMGLGLLSLSIMRPLEQMAETIQIYRRAAAAAQPITRVVNNRVAAYTLVHCADTMAQAEANGIWDATWWWYRNLAEFTLEWEFPHASEQEREKMFPILEQRRNAPPDPRQFSDADMIIVGDPDECLRKMLRYAELGVDRLLCYVQFGRLSHEAVMRTIELLGTHVIPELERREVQVSTSVTAT</sequence>
<keyword evidence="2 4" id="KW-0503">Monooxygenase</keyword>
<proteinExistence type="predicted"/>
<protein>
    <submittedName>
        <fullName evidence="4">Monooxygenase</fullName>
    </submittedName>
</protein>
<dbReference type="EMBL" id="MAXA01000136">
    <property type="protein sequence ID" value="OHV34518.1"/>
    <property type="molecule type" value="Genomic_DNA"/>
</dbReference>
<dbReference type="AlphaFoldDB" id="A0A1S1QIB4"/>
<gene>
    <name evidence="4" type="ORF">BBK14_15525</name>
</gene>
<evidence type="ECO:0000313" key="4">
    <source>
        <dbReference type="EMBL" id="OHV34518.1"/>
    </source>
</evidence>
<dbReference type="Gene3D" id="3.20.20.30">
    <property type="entry name" value="Luciferase-like domain"/>
    <property type="match status" value="1"/>
</dbReference>
<name>A0A1S1QIB4_9ACTN</name>
<evidence type="ECO:0000256" key="1">
    <source>
        <dbReference type="ARBA" id="ARBA00023002"/>
    </source>
</evidence>
<dbReference type="SUPFAM" id="SSF51679">
    <property type="entry name" value="Bacterial luciferase-like"/>
    <property type="match status" value="1"/>
</dbReference>
<evidence type="ECO:0000256" key="2">
    <source>
        <dbReference type="ARBA" id="ARBA00023033"/>
    </source>
</evidence>
<dbReference type="PANTHER" id="PTHR30137">
    <property type="entry name" value="LUCIFERASE-LIKE MONOOXYGENASE"/>
    <property type="match status" value="1"/>
</dbReference>
<dbReference type="InterPro" id="IPR050766">
    <property type="entry name" value="Bact_Lucif_Oxidored"/>
</dbReference>
<feature type="domain" description="Luciferase-like" evidence="3">
    <location>
        <begin position="36"/>
        <end position="358"/>
    </location>
</feature>
<reference evidence="5" key="1">
    <citation type="submission" date="2016-07" db="EMBL/GenBank/DDBJ databases">
        <title>Frankia sp. NRRL B-16219 Genome sequencing.</title>
        <authorList>
            <person name="Ghodhbane-Gtari F."/>
            <person name="Swanson E."/>
            <person name="Gueddou A."/>
            <person name="Louati M."/>
            <person name="Nouioui I."/>
            <person name="Hezbri K."/>
            <person name="Abebe-Akele F."/>
            <person name="Simpson S."/>
            <person name="Morris K."/>
            <person name="Thomas K."/>
            <person name="Gtari M."/>
            <person name="Tisa L.S."/>
        </authorList>
    </citation>
    <scope>NUCLEOTIDE SEQUENCE [LARGE SCALE GENOMIC DNA]</scope>
    <source>
        <strain evidence="5">NRRL B-16219</strain>
    </source>
</reference>
<keyword evidence="1" id="KW-0560">Oxidoreductase</keyword>
<dbReference type="OrthoDB" id="5241801at2"/>
<comment type="caution">
    <text evidence="4">The sequence shown here is derived from an EMBL/GenBank/DDBJ whole genome shotgun (WGS) entry which is preliminary data.</text>
</comment>
<organism evidence="4 5">
    <name type="scientific">Parafrankia soli</name>
    <dbReference type="NCBI Taxonomy" id="2599596"/>
    <lineage>
        <taxon>Bacteria</taxon>
        <taxon>Bacillati</taxon>
        <taxon>Actinomycetota</taxon>
        <taxon>Actinomycetes</taxon>
        <taxon>Frankiales</taxon>
        <taxon>Frankiaceae</taxon>
        <taxon>Parafrankia</taxon>
    </lineage>
</organism>
<evidence type="ECO:0000313" key="5">
    <source>
        <dbReference type="Proteomes" id="UP000179769"/>
    </source>
</evidence>
<evidence type="ECO:0000259" key="3">
    <source>
        <dbReference type="Pfam" id="PF00296"/>
    </source>
</evidence>
<dbReference type="GO" id="GO:0005829">
    <property type="term" value="C:cytosol"/>
    <property type="evidence" value="ECO:0007669"/>
    <property type="project" value="TreeGrafter"/>
</dbReference>
<dbReference type="PANTHER" id="PTHR30137:SF8">
    <property type="entry name" value="BLR5498 PROTEIN"/>
    <property type="match status" value="1"/>
</dbReference>